<evidence type="ECO:0000256" key="5">
    <source>
        <dbReference type="ARBA" id="ARBA00022448"/>
    </source>
</evidence>
<dbReference type="GO" id="GO:0042273">
    <property type="term" value="P:ribosomal large subunit biogenesis"/>
    <property type="evidence" value="ECO:0007669"/>
    <property type="project" value="InterPro"/>
</dbReference>
<dbReference type="OrthoDB" id="1743802at2759"/>
<dbReference type="InterPro" id="IPR037650">
    <property type="entry name" value="Loc1"/>
</dbReference>
<organism evidence="11 12">
    <name type="scientific">Kuraishia capsulata CBS 1993</name>
    <dbReference type="NCBI Taxonomy" id="1382522"/>
    <lineage>
        <taxon>Eukaryota</taxon>
        <taxon>Fungi</taxon>
        <taxon>Dikarya</taxon>
        <taxon>Ascomycota</taxon>
        <taxon>Saccharomycotina</taxon>
        <taxon>Pichiomycetes</taxon>
        <taxon>Pichiales</taxon>
        <taxon>Pichiaceae</taxon>
        <taxon>Kuraishia</taxon>
    </lineage>
</organism>
<proteinExistence type="inferred from homology"/>
<comment type="similarity">
    <text evidence="2">Belongs to the LOC1 family.</text>
</comment>
<reference evidence="11" key="1">
    <citation type="submission" date="2013-12" db="EMBL/GenBank/DDBJ databases">
        <authorList>
            <person name="Genoscope - CEA"/>
        </authorList>
    </citation>
    <scope>NUCLEOTIDE SEQUENCE</scope>
    <source>
        <strain evidence="11">CBS 1993</strain>
    </source>
</reference>
<keyword evidence="6" id="KW-0690">Ribosome biogenesis</keyword>
<feature type="compositionally biased region" description="Basic residues" evidence="10">
    <location>
        <begin position="45"/>
        <end position="54"/>
    </location>
</feature>
<keyword evidence="7" id="KW-0509">mRNA transport</keyword>
<keyword evidence="5" id="KW-0813">Transport</keyword>
<gene>
    <name evidence="11" type="ORF">KUCA_T00004364001</name>
</gene>
<dbReference type="STRING" id="1382522.W6MT43"/>
<dbReference type="PANTHER" id="PTHR28028:SF1">
    <property type="entry name" value="60S RIBOSOMAL SUBUNIT ASSEMBLY_EXPORT PROTEIN LOC1"/>
    <property type="match status" value="1"/>
</dbReference>
<evidence type="ECO:0000256" key="4">
    <source>
        <dbReference type="ARBA" id="ARBA00020853"/>
    </source>
</evidence>
<dbReference type="GO" id="GO:0005730">
    <property type="term" value="C:nucleolus"/>
    <property type="evidence" value="ECO:0007669"/>
    <property type="project" value="UniProtKB-SubCell"/>
</dbReference>
<sequence length="201" mass="23225">MAPRQSKTAKRSKTQNGTREVTSEVTSDSRARNQLANQPNLTPKSRIHKPKKGALKKELKRVELYGKKKKREYTEKELDLPKLNMAISPGVVKKSGKKGKKFVDDHDTLVMQRLVRTINDAQDSVNESKLEKAKRLEEIREVKRQELERKEQAKVSKLEDKKQELKDKASAARILRRRNAKGRSKEEIEQEKPKKKKVSFA</sequence>
<dbReference type="RefSeq" id="XP_022460372.1">
    <property type="nucleotide sequence ID" value="XM_022601091.1"/>
</dbReference>
<evidence type="ECO:0000256" key="6">
    <source>
        <dbReference type="ARBA" id="ARBA00022517"/>
    </source>
</evidence>
<protein>
    <recommendedName>
        <fullName evidence="3">60S ribosomal subunit assembly/export protein LOC1</fullName>
    </recommendedName>
    <alternativeName>
        <fullName evidence="4">60S ribosomal subunit assembly/export protein loc1</fullName>
    </alternativeName>
</protein>
<evidence type="ECO:0000256" key="1">
    <source>
        <dbReference type="ARBA" id="ARBA00004604"/>
    </source>
</evidence>
<dbReference type="AlphaFoldDB" id="W6MT43"/>
<reference evidence="11" key="2">
    <citation type="submission" date="2014-02" db="EMBL/GenBank/DDBJ databases">
        <title>Complete DNA sequence of /Kuraishia capsulata/ illustrates novel genomic features among budding yeasts (/Saccharomycotina/).</title>
        <authorList>
            <person name="Morales L."/>
            <person name="Noel B."/>
            <person name="Porcel B."/>
            <person name="Marcet-Houben M."/>
            <person name="Hullo M-F."/>
            <person name="Sacerdot C."/>
            <person name="Tekaia F."/>
            <person name="Leh-Louis V."/>
            <person name="Despons L."/>
            <person name="Khanna V."/>
            <person name="Aury J-M."/>
            <person name="Barbe V."/>
            <person name="Couloux A."/>
            <person name="Labadie K."/>
            <person name="Pelletier E."/>
            <person name="Souciet J-L."/>
            <person name="Boekhout T."/>
            <person name="Gabaldon T."/>
            <person name="Wincker P."/>
            <person name="Dujon B."/>
        </authorList>
    </citation>
    <scope>NUCLEOTIDE SEQUENCE</scope>
    <source>
        <strain evidence="11">CBS 1993</strain>
    </source>
</reference>
<accession>W6MT43</accession>
<dbReference type="GO" id="GO:0008298">
    <property type="term" value="P:intracellular mRNA localization"/>
    <property type="evidence" value="ECO:0007669"/>
    <property type="project" value="TreeGrafter"/>
</dbReference>
<feature type="compositionally biased region" description="Basic and acidic residues" evidence="10">
    <location>
        <begin position="183"/>
        <end position="192"/>
    </location>
</feature>
<comment type="subcellular location">
    <subcellularLocation>
        <location evidence="1">Nucleus</location>
        <location evidence="1">Nucleolus</location>
    </subcellularLocation>
</comment>
<evidence type="ECO:0000313" key="11">
    <source>
        <dbReference type="EMBL" id="CDK28382.1"/>
    </source>
</evidence>
<feature type="compositionally biased region" description="Basic and acidic residues" evidence="10">
    <location>
        <begin position="150"/>
        <end position="170"/>
    </location>
</feature>
<keyword evidence="12" id="KW-1185">Reference proteome</keyword>
<evidence type="ECO:0000256" key="9">
    <source>
        <dbReference type="ARBA" id="ARBA00023242"/>
    </source>
</evidence>
<dbReference type="EMBL" id="HG793129">
    <property type="protein sequence ID" value="CDK28382.1"/>
    <property type="molecule type" value="Genomic_DNA"/>
</dbReference>
<keyword evidence="9" id="KW-0539">Nucleus</keyword>
<feature type="compositionally biased region" description="Polar residues" evidence="10">
    <location>
        <begin position="14"/>
        <end position="43"/>
    </location>
</feature>
<dbReference type="GeneID" id="34521760"/>
<dbReference type="GO" id="GO:0030687">
    <property type="term" value="C:preribosome, large subunit precursor"/>
    <property type="evidence" value="ECO:0007669"/>
    <property type="project" value="TreeGrafter"/>
</dbReference>
<evidence type="ECO:0000256" key="10">
    <source>
        <dbReference type="SAM" id="MobiDB-lite"/>
    </source>
</evidence>
<name>W6MT43_9ASCO</name>
<feature type="region of interest" description="Disordered" evidence="10">
    <location>
        <begin position="1"/>
        <end position="60"/>
    </location>
</feature>
<evidence type="ECO:0000256" key="8">
    <source>
        <dbReference type="ARBA" id="ARBA00023054"/>
    </source>
</evidence>
<dbReference type="PANTHER" id="PTHR28028">
    <property type="entry name" value="60S RIBOSOMAL SUBUNIT ASSEMBLY/EXPORT PROTEIN LOC1"/>
    <property type="match status" value="1"/>
</dbReference>
<dbReference type="Proteomes" id="UP000019384">
    <property type="component" value="Unassembled WGS sequence"/>
</dbReference>
<dbReference type="GO" id="GO:0051028">
    <property type="term" value="P:mRNA transport"/>
    <property type="evidence" value="ECO:0007669"/>
    <property type="project" value="UniProtKB-KW"/>
</dbReference>
<evidence type="ECO:0000256" key="7">
    <source>
        <dbReference type="ARBA" id="ARBA00022816"/>
    </source>
</evidence>
<feature type="region of interest" description="Disordered" evidence="10">
    <location>
        <begin position="150"/>
        <end position="201"/>
    </location>
</feature>
<evidence type="ECO:0000313" key="12">
    <source>
        <dbReference type="Proteomes" id="UP000019384"/>
    </source>
</evidence>
<evidence type="ECO:0000256" key="3">
    <source>
        <dbReference type="ARBA" id="ARBA00019670"/>
    </source>
</evidence>
<dbReference type="HOGENOM" id="CLU_096593_1_0_1"/>
<evidence type="ECO:0000256" key="2">
    <source>
        <dbReference type="ARBA" id="ARBA00008132"/>
    </source>
</evidence>
<dbReference type="GO" id="GO:0003729">
    <property type="term" value="F:mRNA binding"/>
    <property type="evidence" value="ECO:0007669"/>
    <property type="project" value="InterPro"/>
</dbReference>
<keyword evidence="8" id="KW-0175">Coiled coil</keyword>